<accession>A0A6P1VUE0</accession>
<evidence type="ECO:0000313" key="1">
    <source>
        <dbReference type="EMBL" id="QHV96234.1"/>
    </source>
</evidence>
<gene>
    <name evidence="1" type="ORF">GJR95_14975</name>
</gene>
<dbReference type="RefSeq" id="WP_162386643.1">
    <property type="nucleotide sequence ID" value="NZ_CP045997.1"/>
</dbReference>
<name>A0A6P1VUE0_9BACT</name>
<dbReference type="EMBL" id="CP045997">
    <property type="protein sequence ID" value="QHV96234.1"/>
    <property type="molecule type" value="Genomic_DNA"/>
</dbReference>
<keyword evidence="2" id="KW-1185">Reference proteome</keyword>
<reference evidence="1 2" key="1">
    <citation type="submission" date="2019-11" db="EMBL/GenBank/DDBJ databases">
        <title>Spirosoma endbachense sp. nov., isolated from a natural salt meadow.</title>
        <authorList>
            <person name="Rojas J."/>
            <person name="Ambika Manirajan B."/>
            <person name="Ratering S."/>
            <person name="Suarez C."/>
            <person name="Geissler-Plaum R."/>
            <person name="Schnell S."/>
        </authorList>
    </citation>
    <scope>NUCLEOTIDE SEQUENCE [LARGE SCALE GENOMIC DNA]</scope>
    <source>
        <strain evidence="1 2">I-24</strain>
    </source>
</reference>
<proteinExistence type="predicted"/>
<sequence>MWCSFVNDVLSVSQNRHREEGSPMRRRTLRKGQVEEPDLTSIPTATLRIESQMLKLKNGLP</sequence>
<dbReference type="Proteomes" id="UP000464577">
    <property type="component" value="Chromosome"/>
</dbReference>
<evidence type="ECO:0000313" key="2">
    <source>
        <dbReference type="Proteomes" id="UP000464577"/>
    </source>
</evidence>
<dbReference type="AlphaFoldDB" id="A0A6P1VUE0"/>
<protein>
    <submittedName>
        <fullName evidence="1">Uncharacterized protein</fullName>
    </submittedName>
</protein>
<organism evidence="1 2">
    <name type="scientific">Spirosoma endbachense</name>
    <dbReference type="NCBI Taxonomy" id="2666025"/>
    <lineage>
        <taxon>Bacteria</taxon>
        <taxon>Pseudomonadati</taxon>
        <taxon>Bacteroidota</taxon>
        <taxon>Cytophagia</taxon>
        <taxon>Cytophagales</taxon>
        <taxon>Cytophagaceae</taxon>
        <taxon>Spirosoma</taxon>
    </lineage>
</organism>
<dbReference type="KEGG" id="senf:GJR95_14975"/>